<reference evidence="2 3" key="1">
    <citation type="submission" date="2019-03" db="EMBL/GenBank/DDBJ databases">
        <title>Rhodosporidium diobovatum UCD-FST 08-225 genome sequencing, assembly, and annotation.</title>
        <authorList>
            <person name="Fakankun I.U."/>
            <person name="Fristensky B."/>
            <person name="Levin D.B."/>
        </authorList>
    </citation>
    <scope>NUCLEOTIDE SEQUENCE [LARGE SCALE GENOMIC DNA]</scope>
    <source>
        <strain evidence="2 3">UCD-FST 08-225</strain>
    </source>
</reference>
<dbReference type="GO" id="GO:0003824">
    <property type="term" value="F:catalytic activity"/>
    <property type="evidence" value="ECO:0007669"/>
    <property type="project" value="InterPro"/>
</dbReference>
<dbReference type="InterPro" id="IPR002125">
    <property type="entry name" value="CMP_dCMP_dom"/>
</dbReference>
<keyword evidence="3" id="KW-1185">Reference proteome</keyword>
<proteinExistence type="predicted"/>
<comment type="caution">
    <text evidence="2">The sequence shown here is derived from an EMBL/GenBank/DDBJ whole genome shotgun (WGS) entry which is preliminary data.</text>
</comment>
<gene>
    <name evidence="2" type="ORF">DMC30DRAFT_353044</name>
</gene>
<evidence type="ECO:0000313" key="2">
    <source>
        <dbReference type="EMBL" id="TNY19979.1"/>
    </source>
</evidence>
<dbReference type="STRING" id="5288.A0A5C5FUF0"/>
<organism evidence="2 3">
    <name type="scientific">Rhodotorula diobovata</name>
    <dbReference type="NCBI Taxonomy" id="5288"/>
    <lineage>
        <taxon>Eukaryota</taxon>
        <taxon>Fungi</taxon>
        <taxon>Dikarya</taxon>
        <taxon>Basidiomycota</taxon>
        <taxon>Pucciniomycotina</taxon>
        <taxon>Microbotryomycetes</taxon>
        <taxon>Sporidiobolales</taxon>
        <taxon>Sporidiobolaceae</taxon>
        <taxon>Rhodotorula</taxon>
    </lineage>
</organism>
<sequence>MSAVASTSDLPSPAVLLRAFLRVTLDDIVPKTRANVAAGSKVFGASVHRKAPGLEVVTVGTNTETESPLLHGEIQTIQQFYQIPRDERPEARDTVFFCTHEPCSLCLSGITWGGWNVFYYLFTYEDTRDAFDIPHDINILEQVFRVPSTCAHESSSDLAARPLYNRSNAFFTSASCADLLAQVADDSPEKDELKALWQEVRSVYGELSGTYQANKGDKGIPMA</sequence>
<dbReference type="Pfam" id="PF00383">
    <property type="entry name" value="dCMP_cyt_deam_1"/>
    <property type="match status" value="1"/>
</dbReference>
<dbReference type="OrthoDB" id="9980836at2759"/>
<accession>A0A5C5FUF0</accession>
<dbReference type="SUPFAM" id="SSF53927">
    <property type="entry name" value="Cytidine deaminase-like"/>
    <property type="match status" value="1"/>
</dbReference>
<evidence type="ECO:0000313" key="3">
    <source>
        <dbReference type="Proteomes" id="UP000311382"/>
    </source>
</evidence>
<dbReference type="EMBL" id="SOZI01000079">
    <property type="protein sequence ID" value="TNY19979.1"/>
    <property type="molecule type" value="Genomic_DNA"/>
</dbReference>
<dbReference type="InterPro" id="IPR016193">
    <property type="entry name" value="Cytidine_deaminase-like"/>
</dbReference>
<dbReference type="Proteomes" id="UP000311382">
    <property type="component" value="Unassembled WGS sequence"/>
</dbReference>
<evidence type="ECO:0000259" key="1">
    <source>
        <dbReference type="Pfam" id="PF00383"/>
    </source>
</evidence>
<dbReference type="GO" id="GO:0006139">
    <property type="term" value="P:nucleobase-containing compound metabolic process"/>
    <property type="evidence" value="ECO:0007669"/>
    <property type="project" value="UniProtKB-ARBA"/>
</dbReference>
<protein>
    <recommendedName>
        <fullName evidence="1">CMP/dCMP-type deaminase domain-containing protein</fullName>
    </recommendedName>
</protein>
<feature type="domain" description="CMP/dCMP-type deaminase" evidence="1">
    <location>
        <begin position="53"/>
        <end position="115"/>
    </location>
</feature>
<name>A0A5C5FUF0_9BASI</name>
<dbReference type="Gene3D" id="3.40.140.10">
    <property type="entry name" value="Cytidine Deaminase, domain 2"/>
    <property type="match status" value="1"/>
</dbReference>
<dbReference type="AlphaFoldDB" id="A0A5C5FUF0"/>